<evidence type="ECO:0000313" key="7">
    <source>
        <dbReference type="EMBL" id="MBF4274341.1"/>
    </source>
</evidence>
<evidence type="ECO:0000256" key="4">
    <source>
        <dbReference type="ARBA" id="ARBA00023136"/>
    </source>
</evidence>
<evidence type="ECO:0000256" key="3">
    <source>
        <dbReference type="ARBA" id="ARBA00022989"/>
    </source>
</evidence>
<evidence type="ECO:0000256" key="1">
    <source>
        <dbReference type="ARBA" id="ARBA00004141"/>
    </source>
</evidence>
<organism evidence="7 8">
    <name type="scientific">Vibrio anguillarum</name>
    <name type="common">Listonella anguillarum</name>
    <dbReference type="NCBI Taxonomy" id="55601"/>
    <lineage>
        <taxon>Bacteria</taxon>
        <taxon>Pseudomonadati</taxon>
        <taxon>Pseudomonadota</taxon>
        <taxon>Gammaproteobacteria</taxon>
        <taxon>Vibrionales</taxon>
        <taxon>Vibrionaceae</taxon>
        <taxon>Vibrio</taxon>
    </lineage>
</organism>
<dbReference type="Pfam" id="PF06271">
    <property type="entry name" value="RDD"/>
    <property type="match status" value="1"/>
</dbReference>
<evidence type="ECO:0000256" key="5">
    <source>
        <dbReference type="SAM" id="Phobius"/>
    </source>
</evidence>
<keyword evidence="2 5" id="KW-0812">Transmembrane</keyword>
<dbReference type="EMBL" id="RDOM01000205">
    <property type="protein sequence ID" value="MBF4274341.1"/>
    <property type="molecule type" value="Genomic_DNA"/>
</dbReference>
<reference evidence="7 8" key="1">
    <citation type="journal article" date="2021" name="PeerJ">
        <title>Analysis of 44 Vibrio anguillarum genomes reveals high genetic diversity.</title>
        <authorList>
            <person name="Hansen M.J."/>
            <person name="Dalsgaard I."/>
        </authorList>
    </citation>
    <scope>NUCLEOTIDE SEQUENCE [LARGE SCALE GENOMIC DNA]</scope>
    <source>
        <strain evidence="7 8">17-16730-2A</strain>
    </source>
</reference>
<feature type="domain" description="RDD" evidence="6">
    <location>
        <begin position="10"/>
        <end position="144"/>
    </location>
</feature>
<comment type="subcellular location">
    <subcellularLocation>
        <location evidence="1">Membrane</location>
        <topology evidence="1">Multi-pass membrane protein</topology>
    </subcellularLocation>
</comment>
<dbReference type="Proteomes" id="UP000722957">
    <property type="component" value="Unassembled WGS sequence"/>
</dbReference>
<evidence type="ECO:0000256" key="2">
    <source>
        <dbReference type="ARBA" id="ARBA00022692"/>
    </source>
</evidence>
<dbReference type="InterPro" id="IPR010432">
    <property type="entry name" value="RDD"/>
</dbReference>
<accession>A0ABD4KUR4</accession>
<dbReference type="AlphaFoldDB" id="A0ABD4KUR4"/>
<evidence type="ECO:0000313" key="8">
    <source>
        <dbReference type="Proteomes" id="UP000722957"/>
    </source>
</evidence>
<comment type="caution">
    <text evidence="7">The sequence shown here is derived from an EMBL/GenBank/DDBJ whole genome shotgun (WGS) entry which is preliminary data.</text>
</comment>
<keyword evidence="3 5" id="KW-1133">Transmembrane helix</keyword>
<feature type="transmembrane region" description="Helical" evidence="5">
    <location>
        <begin position="153"/>
        <end position="172"/>
    </location>
</feature>
<protein>
    <recommendedName>
        <fullName evidence="6">RDD domain-containing protein</fullName>
    </recommendedName>
</protein>
<feature type="transmembrane region" description="Helical" evidence="5">
    <location>
        <begin position="12"/>
        <end position="33"/>
    </location>
</feature>
<sequence>MRNMISKVFSLVTRTYAFIIDCIAYSLLSFVFFSQVIGSNDINLVIITSLLIKSAHESINNGSTFGKSILRLNVNSDAHVNYILRNFVIIFPVLAPKFIDNVASHYGYEILGLYYIIVMIILVYCALSIFTLYESKRLLHDYVCGSWVEQKPLNLLFIAIAGFFSLALYYSLPIAYKLSNTFIKFADHKDILYIDVDDSHCKYSQYEIPIYDIWDEKLDIDKSLIDSKHGIHYFQKVIKNGKQYRNSFLGYHMNDNNLSYPVCVDEHYVFINNPFSEKDFFDMATYLSKNKNSSGVFNFVFYRQYGWFYIGYLKRLYSYVDEDGTSVVYKDKNTSSNHFSFGFSGEDDLHKRILLFGSLW</sequence>
<name>A0ABD4KUR4_VIBAN</name>
<dbReference type="GO" id="GO:0016020">
    <property type="term" value="C:membrane"/>
    <property type="evidence" value="ECO:0007669"/>
    <property type="project" value="UniProtKB-SubCell"/>
</dbReference>
<keyword evidence="4 5" id="KW-0472">Membrane</keyword>
<dbReference type="RefSeq" id="WP_115340055.1">
    <property type="nucleotide sequence ID" value="NZ_JAEOBB010000017.1"/>
</dbReference>
<evidence type="ECO:0000259" key="6">
    <source>
        <dbReference type="Pfam" id="PF06271"/>
    </source>
</evidence>
<proteinExistence type="predicted"/>
<gene>
    <name evidence="7" type="ORF">EAY07_20475</name>
</gene>
<feature type="transmembrane region" description="Helical" evidence="5">
    <location>
        <begin position="111"/>
        <end position="133"/>
    </location>
</feature>